<protein>
    <submittedName>
        <fullName evidence="2">Peptidase S16</fullName>
    </submittedName>
</protein>
<dbReference type="Gene3D" id="1.10.4060.10">
    <property type="entry name" value="BPP1347 like domain"/>
    <property type="match status" value="1"/>
</dbReference>
<dbReference type="AlphaFoldDB" id="A0A809QV98"/>
<dbReference type="PANTHER" id="PTHR46732">
    <property type="entry name" value="ATP-DEPENDENT PROTEASE LA (LON) DOMAIN PROTEIN"/>
    <property type="match status" value="1"/>
</dbReference>
<dbReference type="KEGG" id="ddz:DSYM_00690"/>
<dbReference type="Gene3D" id="2.30.130.40">
    <property type="entry name" value="LON domain-like"/>
    <property type="match status" value="1"/>
</dbReference>
<dbReference type="Pfam" id="PF02190">
    <property type="entry name" value="LON_substr_bdg"/>
    <property type="match status" value="1"/>
</dbReference>
<organism evidence="2 3">
    <name type="scientific">Candidatus Desulfobacillus denitrificans</name>
    <dbReference type="NCBI Taxonomy" id="2608985"/>
    <lineage>
        <taxon>Bacteria</taxon>
        <taxon>Pseudomonadati</taxon>
        <taxon>Pseudomonadota</taxon>
        <taxon>Betaproteobacteria</taxon>
        <taxon>Candidatus Desulfobacillus</taxon>
    </lineage>
</organism>
<evidence type="ECO:0000313" key="2">
    <source>
        <dbReference type="EMBL" id="BBO19370.1"/>
    </source>
</evidence>
<dbReference type="EMBL" id="AP021857">
    <property type="protein sequence ID" value="BBO19370.1"/>
    <property type="molecule type" value="Genomic_DNA"/>
</dbReference>
<dbReference type="InterPro" id="IPR003111">
    <property type="entry name" value="Lon_prtase_N"/>
</dbReference>
<evidence type="ECO:0000259" key="1">
    <source>
        <dbReference type="PROSITE" id="PS51787"/>
    </source>
</evidence>
<accession>A0A809QV98</accession>
<feature type="domain" description="Lon N-terminal" evidence="1">
    <location>
        <begin position="15"/>
        <end position="205"/>
    </location>
</feature>
<reference evidence="2" key="1">
    <citation type="journal article" name="DNA Res.">
        <title>The physiological potential of anammox bacteria as revealed by their core genome structure.</title>
        <authorList>
            <person name="Okubo T."/>
            <person name="Toyoda A."/>
            <person name="Fukuhara K."/>
            <person name="Uchiyama I."/>
            <person name="Harigaya Y."/>
            <person name="Kuroiwa M."/>
            <person name="Suzuki T."/>
            <person name="Murakami Y."/>
            <person name="Suwa Y."/>
            <person name="Takami H."/>
        </authorList>
    </citation>
    <scope>NUCLEOTIDE SEQUENCE</scope>
    <source>
        <strain evidence="2">317325-3</strain>
    </source>
</reference>
<proteinExistence type="predicted"/>
<dbReference type="Proteomes" id="UP000662914">
    <property type="component" value="Chromosome"/>
</dbReference>
<dbReference type="PROSITE" id="PS51787">
    <property type="entry name" value="LON_N"/>
    <property type="match status" value="1"/>
</dbReference>
<dbReference type="SUPFAM" id="SSF88697">
    <property type="entry name" value="PUA domain-like"/>
    <property type="match status" value="1"/>
</dbReference>
<evidence type="ECO:0000313" key="3">
    <source>
        <dbReference type="Proteomes" id="UP000662914"/>
    </source>
</evidence>
<dbReference type="PANTHER" id="PTHR46732:SF8">
    <property type="entry name" value="ATP-DEPENDENT PROTEASE LA (LON) DOMAIN PROTEIN"/>
    <property type="match status" value="1"/>
</dbReference>
<dbReference type="SMART" id="SM00464">
    <property type="entry name" value="LON"/>
    <property type="match status" value="1"/>
</dbReference>
<name>A0A809QV98_9PROT</name>
<dbReference type="InterPro" id="IPR046336">
    <property type="entry name" value="Lon_prtase_N_sf"/>
</dbReference>
<gene>
    <name evidence="2" type="ORF">DSYM_00690</name>
</gene>
<sequence>MAILPFPQRREAAAAQTLPLFPLNAVLFPGGTLSLRVFEQRYMTLVKDCFKQESAFGICLIAEGAEVGAPAKPHPVGTQARIVAWDMTQPGILNIAVRGEGRFRVLASEADRTGLLQARIEPIAAEPAQPVPESLAALVPLLQAMAEDAGAERLPPPHRFDDAAWVGYRFCELLPIPAIARQKLLELEDPVSRLEIVFKFLAQRNLVK</sequence>
<dbReference type="InterPro" id="IPR015947">
    <property type="entry name" value="PUA-like_sf"/>
</dbReference>